<gene>
    <name evidence="1" type="ORF">ABTW24_09745</name>
    <name evidence="2" type="ORF">NCTC11429_00213</name>
</gene>
<evidence type="ECO:0000313" key="1">
    <source>
        <dbReference type="EMBL" id="MEZ0451877.1"/>
    </source>
</evidence>
<evidence type="ECO:0000313" key="3">
    <source>
        <dbReference type="Proteomes" id="UP000308196"/>
    </source>
</evidence>
<dbReference type="AlphaFoldDB" id="A0A4U9UG92"/>
<dbReference type="InterPro" id="IPR007438">
    <property type="entry name" value="DUF488"/>
</dbReference>
<sequence>MEIQRGHIIYTIGHSTHSLEDFVHMLQSFHINHVVDIRRFPGSKKFPQFDKENFKLALRKLKIDYNHLEGLGGRRNRTPGYTNSRWRNTSFRNYAAYMETDEFRVAISRLIDIASDNVTAYMCSEAVWWRCHRALVSDYLKAKGWTVLHIMATGKSEEHPYTSPANVIDGKVYYSDDNIHD</sequence>
<reference evidence="1 4" key="2">
    <citation type="submission" date="2024-06" db="EMBL/GenBank/DDBJ databases">
        <title>Soil Sphingobacterium thalpophilum.</title>
        <authorList>
            <person name="Yang J."/>
            <person name="Li J."/>
        </authorList>
    </citation>
    <scope>NUCLEOTIDE SEQUENCE [LARGE SCALE GENOMIC DNA]</scope>
    <source>
        <strain evidence="1 4">22g91tb</strain>
    </source>
</reference>
<dbReference type="Proteomes" id="UP000308196">
    <property type="component" value="Chromosome"/>
</dbReference>
<organism evidence="2 3">
    <name type="scientific">Sphingobacterium thalpophilum</name>
    <dbReference type="NCBI Taxonomy" id="259"/>
    <lineage>
        <taxon>Bacteria</taxon>
        <taxon>Pseudomonadati</taxon>
        <taxon>Bacteroidota</taxon>
        <taxon>Sphingobacteriia</taxon>
        <taxon>Sphingobacteriales</taxon>
        <taxon>Sphingobacteriaceae</taxon>
        <taxon>Sphingobacterium</taxon>
    </lineage>
</organism>
<reference evidence="2 3" key="1">
    <citation type="submission" date="2019-05" db="EMBL/GenBank/DDBJ databases">
        <authorList>
            <consortium name="Pathogen Informatics"/>
        </authorList>
    </citation>
    <scope>NUCLEOTIDE SEQUENCE [LARGE SCALE GENOMIC DNA]</scope>
    <source>
        <strain evidence="2 3">NCTC11429</strain>
    </source>
</reference>
<dbReference type="PANTHER" id="PTHR39337:SF1">
    <property type="entry name" value="BLR5642 PROTEIN"/>
    <property type="match status" value="1"/>
</dbReference>
<keyword evidence="4" id="KW-1185">Reference proteome</keyword>
<dbReference type="Pfam" id="PF04343">
    <property type="entry name" value="DUF488"/>
    <property type="match status" value="1"/>
</dbReference>
<dbReference type="KEGG" id="stha:NCTC11429_00213"/>
<dbReference type="STRING" id="1123265.GCA_000686625_03396"/>
<name>A0A4U9UG92_9SPHI</name>
<evidence type="ECO:0000313" key="2">
    <source>
        <dbReference type="EMBL" id="VTR28504.1"/>
    </source>
</evidence>
<dbReference type="EMBL" id="LR590484">
    <property type="protein sequence ID" value="VTR28504.1"/>
    <property type="molecule type" value="Genomic_DNA"/>
</dbReference>
<accession>A0A4U9UG92</accession>
<dbReference type="PIRSF" id="PIRSF024492">
    <property type="entry name" value="UCP024492"/>
    <property type="match status" value="1"/>
</dbReference>
<dbReference type="RefSeq" id="WP_171019300.1">
    <property type="nucleotide sequence ID" value="NZ_CP141191.1"/>
</dbReference>
<dbReference type="EMBL" id="JBEOQB010000002">
    <property type="protein sequence ID" value="MEZ0451877.1"/>
    <property type="molecule type" value="Genomic_DNA"/>
</dbReference>
<dbReference type="Proteomes" id="UP001566204">
    <property type="component" value="Unassembled WGS sequence"/>
</dbReference>
<evidence type="ECO:0000313" key="4">
    <source>
        <dbReference type="Proteomes" id="UP001566204"/>
    </source>
</evidence>
<dbReference type="PANTHER" id="PTHR39337">
    <property type="entry name" value="BLR5642 PROTEIN"/>
    <property type="match status" value="1"/>
</dbReference>
<protein>
    <submittedName>
        <fullName evidence="1">DUF488 domain-containing protein</fullName>
    </submittedName>
    <submittedName>
        <fullName evidence="2">Uncharacterized conserved protein</fullName>
    </submittedName>
</protein>
<dbReference type="GeneID" id="78461039"/>
<proteinExistence type="predicted"/>
<dbReference type="InterPro" id="IPR014519">
    <property type="entry name" value="UCP024492"/>
</dbReference>